<protein>
    <recommendedName>
        <fullName evidence="5">Selenoprotein K</fullName>
    </recommendedName>
</protein>
<sequence length="93" mass="9694">MVYIGRDGKVYDKQPYNLDWFLGLFIGFWNFLCFFSLLAPLFPDSSSGSGNNRRWGGGGGGSTGGGGGPGKPGGNRKIGRITTISDCTVPGGG</sequence>
<organism evidence="3 4">
    <name type="scientific">Megaselia scalaris</name>
    <name type="common">Humpbacked fly</name>
    <name type="synonym">Phora scalaris</name>
    <dbReference type="NCBI Taxonomy" id="36166"/>
    <lineage>
        <taxon>Eukaryota</taxon>
        <taxon>Metazoa</taxon>
        <taxon>Ecdysozoa</taxon>
        <taxon>Arthropoda</taxon>
        <taxon>Hexapoda</taxon>
        <taxon>Insecta</taxon>
        <taxon>Pterygota</taxon>
        <taxon>Neoptera</taxon>
        <taxon>Endopterygota</taxon>
        <taxon>Diptera</taxon>
        <taxon>Brachycera</taxon>
        <taxon>Muscomorpha</taxon>
        <taxon>Platypezoidea</taxon>
        <taxon>Phoridae</taxon>
        <taxon>Megaseliini</taxon>
        <taxon>Megaselia</taxon>
    </lineage>
</organism>
<dbReference type="AlphaFoldDB" id="T1GZV9"/>
<reference evidence="4" key="1">
    <citation type="submission" date="2013-02" db="EMBL/GenBank/DDBJ databases">
        <authorList>
            <person name="Hughes D."/>
        </authorList>
    </citation>
    <scope>NUCLEOTIDE SEQUENCE</scope>
    <source>
        <strain>Durham</strain>
        <strain evidence="4">NC isolate 2 -- Noor lab</strain>
    </source>
</reference>
<keyword evidence="2" id="KW-0812">Transmembrane</keyword>
<dbReference type="Proteomes" id="UP000015102">
    <property type="component" value="Unassembled WGS sequence"/>
</dbReference>
<dbReference type="STRING" id="36166.T1GZV9"/>
<accession>T1GZV9</accession>
<keyword evidence="2" id="KW-1133">Transmembrane helix</keyword>
<dbReference type="OMA" id="LMFFRTM"/>
<evidence type="ECO:0000313" key="3">
    <source>
        <dbReference type="EnsemblMetazoa" id="MESCA009417-PA"/>
    </source>
</evidence>
<dbReference type="EnsemblMetazoa" id="MESCA009417-RA">
    <property type="protein sequence ID" value="MESCA009417-PA"/>
    <property type="gene ID" value="MESCA009417"/>
</dbReference>
<dbReference type="HOGENOM" id="CLU_2415059_0_0_1"/>
<feature type="compositionally biased region" description="Gly residues" evidence="1">
    <location>
        <begin position="55"/>
        <end position="73"/>
    </location>
</feature>
<feature type="region of interest" description="Disordered" evidence="1">
    <location>
        <begin position="46"/>
        <end position="93"/>
    </location>
</feature>
<proteinExistence type="predicted"/>
<evidence type="ECO:0000256" key="1">
    <source>
        <dbReference type="SAM" id="MobiDB-lite"/>
    </source>
</evidence>
<dbReference type="Pfam" id="PF10961">
    <property type="entry name" value="SelK_SelG"/>
    <property type="match status" value="1"/>
</dbReference>
<evidence type="ECO:0000256" key="2">
    <source>
        <dbReference type="SAM" id="Phobius"/>
    </source>
</evidence>
<keyword evidence="4" id="KW-1185">Reference proteome</keyword>
<feature type="transmembrane region" description="Helical" evidence="2">
    <location>
        <begin position="20"/>
        <end position="42"/>
    </location>
</feature>
<keyword evidence="2" id="KW-0472">Membrane</keyword>
<evidence type="ECO:0008006" key="5">
    <source>
        <dbReference type="Google" id="ProtNLM"/>
    </source>
</evidence>
<evidence type="ECO:0000313" key="4">
    <source>
        <dbReference type="Proteomes" id="UP000015102"/>
    </source>
</evidence>
<name>T1GZV9_MEGSC</name>
<reference evidence="3" key="2">
    <citation type="submission" date="2015-06" db="UniProtKB">
        <authorList>
            <consortium name="EnsemblMetazoa"/>
        </authorList>
    </citation>
    <scope>IDENTIFICATION</scope>
</reference>
<dbReference type="InterPro" id="IPR024491">
    <property type="entry name" value="Se_SelK/SelG"/>
</dbReference>
<dbReference type="EMBL" id="CAQQ02118246">
    <property type="status" value="NOT_ANNOTATED_CDS"/>
    <property type="molecule type" value="Genomic_DNA"/>
</dbReference>